<sequence>MKKQAKDDLFEDIAWRWLRSNKINVDKKFMATELQTHPDYPSLVSLTDFLEVGGMQYYAIESEWQYVSQFNYPLLAHVKEEHTEYMLQVDTIQDWTRNKDLEKGWTGIVLIPEENTSWHNEENTRQLKQNRSFNLMFAGFLALLLGVVGYIFHDNFTPLNIIWGLLSLAGLAISTATIATELGVQIKVVKEVCNSVSPRGCDAVLKSKYATGLWGITVADAAITYFGVQFGCFLLSNSHPLLFATIQMIALPLTAVALVSVYAQKFILKRWCALCLGIVAILVVQGILAAVSFQAFYPAVEPLTILYFFIAQAICCAFLIPLKKSVKSIREQLSRAMELQRWKRDSSLFIAQWSQQPAADITPWEHELQYGNPEAPIDITVACSPHCGPCTHAHKMLDELYELYKDTVRFKVRFVCSPGETNQITTSVTAILQRATVAQSSDDIPHMLSDWFTMGNVEKWTQKWDTSAKVDVTDQLKRHSAWIDAAGVKGTPTVFINGRQLPKNYQLQDMTQLIPALAETSIALQHS</sequence>
<evidence type="ECO:0000256" key="6">
    <source>
        <dbReference type="ARBA" id="ARBA00023002"/>
    </source>
</evidence>
<feature type="transmembrane region" description="Helical" evidence="10">
    <location>
        <begin position="159"/>
        <end position="180"/>
    </location>
</feature>
<evidence type="ECO:0000256" key="9">
    <source>
        <dbReference type="ARBA" id="ARBA00023284"/>
    </source>
</evidence>
<dbReference type="InterPro" id="IPR012932">
    <property type="entry name" value="VKOR"/>
</dbReference>
<evidence type="ECO:0000256" key="10">
    <source>
        <dbReference type="SAM" id="Phobius"/>
    </source>
</evidence>
<keyword evidence="6" id="KW-0560">Oxidoreductase</keyword>
<feature type="transmembrane region" description="Helical" evidence="10">
    <location>
        <begin position="274"/>
        <end position="297"/>
    </location>
</feature>
<gene>
    <name evidence="12" type="ORF">OL497_27740</name>
</gene>
<keyword evidence="8" id="KW-1015">Disulfide bond</keyword>
<keyword evidence="4" id="KW-0874">Quinone</keyword>
<comment type="subcellular location">
    <subcellularLocation>
        <location evidence="1">Membrane</location>
        <topology evidence="1">Multi-pass membrane protein</topology>
    </subcellularLocation>
</comment>
<evidence type="ECO:0000313" key="13">
    <source>
        <dbReference type="Proteomes" id="UP001207742"/>
    </source>
</evidence>
<dbReference type="Gene3D" id="3.40.30.10">
    <property type="entry name" value="Glutaredoxin"/>
    <property type="match status" value="1"/>
</dbReference>
<evidence type="ECO:0000256" key="4">
    <source>
        <dbReference type="ARBA" id="ARBA00022719"/>
    </source>
</evidence>
<evidence type="ECO:0000256" key="5">
    <source>
        <dbReference type="ARBA" id="ARBA00022989"/>
    </source>
</evidence>
<name>A0ABT3IUP8_9BACT</name>
<comment type="similarity">
    <text evidence="2">Belongs to the VKOR family.</text>
</comment>
<evidence type="ECO:0000259" key="11">
    <source>
        <dbReference type="PROSITE" id="PS51352"/>
    </source>
</evidence>
<feature type="transmembrane region" description="Helical" evidence="10">
    <location>
        <begin position="213"/>
        <end position="236"/>
    </location>
</feature>
<evidence type="ECO:0000256" key="3">
    <source>
        <dbReference type="ARBA" id="ARBA00022692"/>
    </source>
</evidence>
<dbReference type="Pfam" id="PF13462">
    <property type="entry name" value="Thioredoxin_4"/>
    <property type="match status" value="1"/>
</dbReference>
<dbReference type="RefSeq" id="WP_264734522.1">
    <property type="nucleotide sequence ID" value="NZ_JAPDNR010000001.1"/>
</dbReference>
<comment type="caution">
    <text evidence="12">The sequence shown here is derived from an EMBL/GenBank/DDBJ whole genome shotgun (WGS) entry which is preliminary data.</text>
</comment>
<dbReference type="InterPro" id="IPR036249">
    <property type="entry name" value="Thioredoxin-like_sf"/>
</dbReference>
<dbReference type="Pfam" id="PF07884">
    <property type="entry name" value="VKOR"/>
    <property type="match status" value="1"/>
</dbReference>
<dbReference type="EMBL" id="JAPDNS010000002">
    <property type="protein sequence ID" value="MCW3487717.1"/>
    <property type="molecule type" value="Genomic_DNA"/>
</dbReference>
<protein>
    <submittedName>
        <fullName evidence="12">Thioredoxin domain-containing protein</fullName>
    </submittedName>
</protein>
<organism evidence="12 13">
    <name type="scientific">Chitinophaga nivalis</name>
    <dbReference type="NCBI Taxonomy" id="2991709"/>
    <lineage>
        <taxon>Bacteria</taxon>
        <taxon>Pseudomonadati</taxon>
        <taxon>Bacteroidota</taxon>
        <taxon>Chitinophagia</taxon>
        <taxon>Chitinophagales</taxon>
        <taxon>Chitinophagaceae</taxon>
        <taxon>Chitinophaga</taxon>
    </lineage>
</organism>
<feature type="transmembrane region" description="Helical" evidence="10">
    <location>
        <begin position="303"/>
        <end position="322"/>
    </location>
</feature>
<dbReference type="InterPro" id="IPR012336">
    <property type="entry name" value="Thioredoxin-like_fold"/>
</dbReference>
<evidence type="ECO:0000313" key="12">
    <source>
        <dbReference type="EMBL" id="MCW3487717.1"/>
    </source>
</evidence>
<keyword evidence="13" id="KW-1185">Reference proteome</keyword>
<evidence type="ECO:0000256" key="7">
    <source>
        <dbReference type="ARBA" id="ARBA00023136"/>
    </source>
</evidence>
<dbReference type="PROSITE" id="PS51352">
    <property type="entry name" value="THIOREDOXIN_2"/>
    <property type="match status" value="1"/>
</dbReference>
<proteinExistence type="inferred from homology"/>
<evidence type="ECO:0000256" key="8">
    <source>
        <dbReference type="ARBA" id="ARBA00023157"/>
    </source>
</evidence>
<accession>A0ABT3IUP8</accession>
<dbReference type="SUPFAM" id="SSF52833">
    <property type="entry name" value="Thioredoxin-like"/>
    <property type="match status" value="1"/>
</dbReference>
<dbReference type="InterPro" id="IPR038354">
    <property type="entry name" value="VKOR_sf"/>
</dbReference>
<dbReference type="Proteomes" id="UP001207742">
    <property type="component" value="Unassembled WGS sequence"/>
</dbReference>
<keyword evidence="7 10" id="KW-0472">Membrane</keyword>
<dbReference type="InterPro" id="IPR013766">
    <property type="entry name" value="Thioredoxin_domain"/>
</dbReference>
<keyword evidence="3 10" id="KW-0812">Transmembrane</keyword>
<keyword evidence="5 10" id="KW-1133">Transmembrane helix</keyword>
<evidence type="ECO:0000256" key="2">
    <source>
        <dbReference type="ARBA" id="ARBA00006214"/>
    </source>
</evidence>
<feature type="transmembrane region" description="Helical" evidence="10">
    <location>
        <begin position="242"/>
        <end position="262"/>
    </location>
</feature>
<feature type="domain" description="Thioredoxin" evidence="11">
    <location>
        <begin position="350"/>
        <end position="519"/>
    </location>
</feature>
<dbReference type="CDD" id="cd12921">
    <property type="entry name" value="VKOR_4"/>
    <property type="match status" value="1"/>
</dbReference>
<feature type="transmembrane region" description="Helical" evidence="10">
    <location>
        <begin position="133"/>
        <end position="153"/>
    </location>
</feature>
<dbReference type="Gene3D" id="1.20.1440.130">
    <property type="entry name" value="VKOR domain"/>
    <property type="match status" value="1"/>
</dbReference>
<evidence type="ECO:0000256" key="1">
    <source>
        <dbReference type="ARBA" id="ARBA00004141"/>
    </source>
</evidence>
<reference evidence="12 13" key="1">
    <citation type="submission" date="2022-10" db="EMBL/GenBank/DDBJ databases">
        <title>Chitinophaga nivalis PC15 sp. nov., isolated from Pyeongchang county, South Korea.</title>
        <authorList>
            <person name="Trinh H.N."/>
        </authorList>
    </citation>
    <scope>NUCLEOTIDE SEQUENCE [LARGE SCALE GENOMIC DNA]</scope>
    <source>
        <strain evidence="12 13">PC14</strain>
    </source>
</reference>
<keyword evidence="9" id="KW-0676">Redox-active center</keyword>